<dbReference type="HOGENOM" id="CLU_020336_50_1_2"/>
<dbReference type="PATRIC" id="fig|1434111.4.peg.3062"/>
<evidence type="ECO:0000313" key="3">
    <source>
        <dbReference type="EMBL" id="AKB75560.1"/>
    </source>
</evidence>
<reference evidence="3 4" key="1">
    <citation type="submission" date="2014-07" db="EMBL/GenBank/DDBJ databases">
        <title>Methanogenic archaea and the global carbon cycle.</title>
        <authorList>
            <person name="Henriksen J.R."/>
            <person name="Luke J."/>
            <person name="Reinhart S."/>
            <person name="Benedict M.N."/>
            <person name="Youngblut N.D."/>
            <person name="Metcalf M.E."/>
            <person name="Whitaker R.J."/>
            <person name="Metcalf W.W."/>
        </authorList>
    </citation>
    <scope>NUCLEOTIDE SEQUENCE [LARGE SCALE GENOMIC DNA]</scope>
    <source>
        <strain evidence="3 4">Z-7289</strain>
    </source>
</reference>
<dbReference type="STRING" id="1434111.MSLAZ_2299"/>
<dbReference type="SUPFAM" id="SSF53474">
    <property type="entry name" value="alpha/beta-Hydrolases"/>
    <property type="match status" value="1"/>
</dbReference>
<sequence>MLVLIHAGFVDSRMWDGQWDTFTQHYRVLRFDMRGFGKSDPATGPVSRRHDLYVLLQELDIAHAHVLGCSMGGETAIDFTLEHPEMVLSLIVVSGTPGGFEMRGAPPSQLLEMLQALEQGDLDRVSELQIRLWVDGNFRQPEQVDSRVRQHAVEMNRLPVENGTWTIADANPLNPLNPPAVSRLGDIVVPALVMAGSLDNPEILRAADLLGNELKRAKKIIISDTAHVPNMEKPTEFNQIVLNFLSHL</sequence>
<dbReference type="GO" id="GO:0016020">
    <property type="term" value="C:membrane"/>
    <property type="evidence" value="ECO:0007669"/>
    <property type="project" value="TreeGrafter"/>
</dbReference>
<keyword evidence="3" id="KW-0808">Transferase</keyword>
<dbReference type="GO" id="GO:0018786">
    <property type="term" value="F:haloalkane dehalogenase activity"/>
    <property type="evidence" value="ECO:0007669"/>
    <property type="project" value="UniProtKB-EC"/>
</dbReference>
<evidence type="ECO:0000313" key="4">
    <source>
        <dbReference type="Proteomes" id="UP000033072"/>
    </source>
</evidence>
<dbReference type="InterPro" id="IPR000073">
    <property type="entry name" value="AB_hydrolase_1"/>
</dbReference>
<dbReference type="InterPro" id="IPR029058">
    <property type="entry name" value="AB_hydrolase_fold"/>
</dbReference>
<dbReference type="InterPro" id="IPR000639">
    <property type="entry name" value="Epox_hydrolase-like"/>
</dbReference>
<dbReference type="PANTHER" id="PTHR43798">
    <property type="entry name" value="MONOACYLGLYCEROL LIPASE"/>
    <property type="match status" value="1"/>
</dbReference>
<gene>
    <name evidence="3" type="ORF">MSLAZ_2299</name>
</gene>
<dbReference type="Gene3D" id="3.40.50.1820">
    <property type="entry name" value="alpha/beta hydrolase"/>
    <property type="match status" value="1"/>
</dbReference>
<name>A0A0E3WRS5_9EURY</name>
<keyword evidence="1 3" id="KW-0378">Hydrolase</keyword>
<dbReference type="KEGG" id="mls:MSLAZ_2299"/>
<dbReference type="PRINTS" id="PR00412">
    <property type="entry name" value="EPOXHYDRLASE"/>
</dbReference>
<keyword evidence="4" id="KW-1185">Reference proteome</keyword>
<dbReference type="PRINTS" id="PR00111">
    <property type="entry name" value="ABHYDROLASE"/>
</dbReference>
<dbReference type="EC" id="3.8.1.5" evidence="3"/>
<dbReference type="GO" id="GO:0016740">
    <property type="term" value="F:transferase activity"/>
    <property type="evidence" value="ECO:0007669"/>
    <property type="project" value="UniProtKB-KW"/>
</dbReference>
<dbReference type="Proteomes" id="UP000033072">
    <property type="component" value="Chromosome"/>
</dbReference>
<feature type="domain" description="AB hydrolase-1" evidence="2">
    <location>
        <begin position="2"/>
        <end position="234"/>
    </location>
</feature>
<dbReference type="Pfam" id="PF00561">
    <property type="entry name" value="Abhydrolase_1"/>
    <property type="match status" value="1"/>
</dbReference>
<evidence type="ECO:0000259" key="2">
    <source>
        <dbReference type="Pfam" id="PF00561"/>
    </source>
</evidence>
<dbReference type="AlphaFoldDB" id="A0A0E3WRS5"/>
<organism evidence="3 4">
    <name type="scientific">Methanosarcina lacustris Z-7289</name>
    <dbReference type="NCBI Taxonomy" id="1434111"/>
    <lineage>
        <taxon>Archaea</taxon>
        <taxon>Methanobacteriati</taxon>
        <taxon>Methanobacteriota</taxon>
        <taxon>Stenosarchaea group</taxon>
        <taxon>Methanomicrobia</taxon>
        <taxon>Methanosarcinales</taxon>
        <taxon>Methanosarcinaceae</taxon>
        <taxon>Methanosarcina</taxon>
    </lineage>
</organism>
<accession>A0A0E3WRS5</accession>
<dbReference type="PANTHER" id="PTHR43798:SF31">
    <property type="entry name" value="AB HYDROLASE SUPERFAMILY PROTEIN YCLE"/>
    <property type="match status" value="1"/>
</dbReference>
<dbReference type="EMBL" id="CP009515">
    <property type="protein sequence ID" value="AKB75560.1"/>
    <property type="molecule type" value="Genomic_DNA"/>
</dbReference>
<dbReference type="InterPro" id="IPR050266">
    <property type="entry name" value="AB_hydrolase_sf"/>
</dbReference>
<evidence type="ECO:0000256" key="1">
    <source>
        <dbReference type="ARBA" id="ARBA00022801"/>
    </source>
</evidence>
<protein>
    <submittedName>
        <fullName evidence="3">Acetoin dehydrogenase E2 subunit dihydrolipoyllysine-residue acetyltransferase</fullName>
        <ecNumber evidence="3">3.8.1.5</ecNumber>
    </submittedName>
</protein>
<proteinExistence type="predicted"/>